<organism evidence="1 2">
    <name type="scientific">Nelumbo nucifera</name>
    <name type="common">Sacred lotus</name>
    <dbReference type="NCBI Taxonomy" id="4432"/>
    <lineage>
        <taxon>Eukaryota</taxon>
        <taxon>Viridiplantae</taxon>
        <taxon>Streptophyta</taxon>
        <taxon>Embryophyta</taxon>
        <taxon>Tracheophyta</taxon>
        <taxon>Spermatophyta</taxon>
        <taxon>Magnoliopsida</taxon>
        <taxon>Proteales</taxon>
        <taxon>Nelumbonaceae</taxon>
        <taxon>Nelumbo</taxon>
    </lineage>
</organism>
<gene>
    <name evidence="1" type="ORF">HUJ06_029519</name>
</gene>
<keyword evidence="2" id="KW-1185">Reference proteome</keyword>
<reference evidence="1 2" key="1">
    <citation type="journal article" date="2020" name="Mol. Biol. Evol.">
        <title>Distinct Expression and Methylation Patterns for Genes with Different Fates following a Single Whole-Genome Duplication in Flowering Plants.</title>
        <authorList>
            <person name="Shi T."/>
            <person name="Rahmani R.S."/>
            <person name="Gugger P.F."/>
            <person name="Wang M."/>
            <person name="Li H."/>
            <person name="Zhang Y."/>
            <person name="Li Z."/>
            <person name="Wang Q."/>
            <person name="Van de Peer Y."/>
            <person name="Marchal K."/>
            <person name="Chen J."/>
        </authorList>
    </citation>
    <scope>NUCLEOTIDE SEQUENCE [LARGE SCALE GENOMIC DNA]</scope>
    <source>
        <tissue evidence="1">Leaf</tissue>
    </source>
</reference>
<accession>A0A822Y908</accession>
<dbReference type="AlphaFoldDB" id="A0A822Y908"/>
<sequence>MSASLLAEHVLWGNVKKPSLYNFRCISSLSGKYEPRGKGLNVQSTVRLG</sequence>
<proteinExistence type="predicted"/>
<name>A0A822Y908_NELNU</name>
<protein>
    <submittedName>
        <fullName evidence="1">Uncharacterized protein</fullName>
    </submittedName>
</protein>
<dbReference type="EMBL" id="DUZY01000002">
    <property type="protein sequence ID" value="DAD28051.1"/>
    <property type="molecule type" value="Genomic_DNA"/>
</dbReference>
<evidence type="ECO:0000313" key="1">
    <source>
        <dbReference type="EMBL" id="DAD28051.1"/>
    </source>
</evidence>
<dbReference type="Proteomes" id="UP000607653">
    <property type="component" value="Unassembled WGS sequence"/>
</dbReference>
<evidence type="ECO:0000313" key="2">
    <source>
        <dbReference type="Proteomes" id="UP000607653"/>
    </source>
</evidence>
<comment type="caution">
    <text evidence="1">The sequence shown here is derived from an EMBL/GenBank/DDBJ whole genome shotgun (WGS) entry which is preliminary data.</text>
</comment>